<reference evidence="2 3" key="1">
    <citation type="submission" date="2017-04" db="EMBL/GenBank/DDBJ databases">
        <authorList>
            <person name="Afonso C.L."/>
            <person name="Miller P.J."/>
            <person name="Scott M.A."/>
            <person name="Spackman E."/>
            <person name="Goraichik I."/>
            <person name="Dimitrov K.M."/>
            <person name="Suarez D.L."/>
            <person name="Swayne D.E."/>
        </authorList>
    </citation>
    <scope>NUCLEOTIDE SEQUENCE [LARGE SCALE GENOMIC DNA]</scope>
    <source>
        <strain evidence="2 3">N3/975</strain>
    </source>
</reference>
<gene>
    <name evidence="2" type="ORF">SAMN05661091_4010</name>
</gene>
<dbReference type="EMBL" id="LT840184">
    <property type="protein sequence ID" value="SMF87922.1"/>
    <property type="molecule type" value="Genomic_DNA"/>
</dbReference>
<evidence type="ECO:0000313" key="3">
    <source>
        <dbReference type="Proteomes" id="UP000192940"/>
    </source>
</evidence>
<sequence>MKKTVIVTDSTADIPADLVKKYDIRIVPLRLMFGSDTYLDGVEISAGEFYKKLVESTQLPTTSQPSPADFVGVYDSILKEFPGCSILSMHLSSGMSGTYQSALLATSLIEGEADITVWDSKSASYGYGLFIVHAAQLAAEGVPVEEILSSTEELRSKRCLYFLVDTLEYLQKGGRIGKASAVLGTLLNIKPILSIDDEGIIYSVEKVRGRKKATARMIELFQNDLAGVTNINVAVGTTADPASVDDFLEQLSAVFTVKETVLSDIGPVIGSHVGPGTIAAYIWPA</sequence>
<organism evidence="2 3">
    <name type="scientific">Paenibacillus uliginis N3/975</name>
    <dbReference type="NCBI Taxonomy" id="1313296"/>
    <lineage>
        <taxon>Bacteria</taxon>
        <taxon>Bacillati</taxon>
        <taxon>Bacillota</taxon>
        <taxon>Bacilli</taxon>
        <taxon>Bacillales</taxon>
        <taxon>Paenibacillaceae</taxon>
        <taxon>Paenibacillus</taxon>
    </lineage>
</organism>
<dbReference type="InterPro" id="IPR043168">
    <property type="entry name" value="DegV_C"/>
</dbReference>
<dbReference type="InterPro" id="IPR003797">
    <property type="entry name" value="DegV"/>
</dbReference>
<name>A0A1X7HJQ9_9BACL</name>
<dbReference type="InterPro" id="IPR050270">
    <property type="entry name" value="DegV_domain_contain"/>
</dbReference>
<dbReference type="PANTHER" id="PTHR33434:SF2">
    <property type="entry name" value="FATTY ACID-BINDING PROTEIN TM_1468"/>
    <property type="match status" value="1"/>
</dbReference>
<dbReference type="GO" id="GO:0008289">
    <property type="term" value="F:lipid binding"/>
    <property type="evidence" value="ECO:0007669"/>
    <property type="project" value="UniProtKB-KW"/>
</dbReference>
<dbReference type="SUPFAM" id="SSF82549">
    <property type="entry name" value="DAK1/DegV-like"/>
    <property type="match status" value="1"/>
</dbReference>
<keyword evidence="1" id="KW-0446">Lipid-binding</keyword>
<dbReference type="Pfam" id="PF02645">
    <property type="entry name" value="DegV"/>
    <property type="match status" value="1"/>
</dbReference>
<proteinExistence type="predicted"/>
<dbReference type="NCBIfam" id="TIGR00762">
    <property type="entry name" value="DegV"/>
    <property type="match status" value="1"/>
</dbReference>
<dbReference type="PROSITE" id="PS51482">
    <property type="entry name" value="DEGV"/>
    <property type="match status" value="1"/>
</dbReference>
<dbReference type="AlphaFoldDB" id="A0A1X7HJQ9"/>
<protein>
    <submittedName>
        <fullName evidence="2">EDD domain protein, DegV family</fullName>
    </submittedName>
</protein>
<keyword evidence="3" id="KW-1185">Reference proteome</keyword>
<dbReference type="Gene3D" id="3.40.50.10170">
    <property type="match status" value="1"/>
</dbReference>
<dbReference type="Gene3D" id="3.30.1180.10">
    <property type="match status" value="1"/>
</dbReference>
<evidence type="ECO:0000313" key="2">
    <source>
        <dbReference type="EMBL" id="SMF87922.1"/>
    </source>
</evidence>
<dbReference type="PANTHER" id="PTHR33434">
    <property type="entry name" value="DEGV DOMAIN-CONTAINING PROTEIN DR_1986-RELATED"/>
    <property type="match status" value="1"/>
</dbReference>
<dbReference type="STRING" id="1313296.SAMN05661091_4010"/>
<dbReference type="Proteomes" id="UP000192940">
    <property type="component" value="Chromosome I"/>
</dbReference>
<evidence type="ECO:0000256" key="1">
    <source>
        <dbReference type="ARBA" id="ARBA00023121"/>
    </source>
</evidence>
<dbReference type="RefSeq" id="WP_208914798.1">
    <property type="nucleotide sequence ID" value="NZ_LT840184.1"/>
</dbReference>
<accession>A0A1X7HJQ9</accession>